<dbReference type="PROSITE" id="PS00018">
    <property type="entry name" value="EF_HAND_1"/>
    <property type="match status" value="1"/>
</dbReference>
<dbReference type="InterPro" id="IPR002048">
    <property type="entry name" value="EF_hand_dom"/>
</dbReference>
<sequence>MASDDAIAAMARTILAEKRARKAAEDDALRLYNRVRQLQKEEDRAQKRIIETKKKAKEIIKARERNEQKLIEKEQRHREQQEQVEEQKLDNLRAKEEALRHRIEQENKIYQEKLDVVQKTKEERADIERLLAESRLLARKEALEQKDFIRKQQEDARRKIETLKLQKLTAAQEEYERRLKEEIDAKLAKEQEIERLAQMELELIERLKSKQAEQRKAYQQLEAVLSLGNVSTTKGLTGNGKPASPKVTVVGATGGVSPERPPSQMSQASASYTAEEAAPDGEPTEEDVARAFAMYDTDGIGEISTLSLDGLLRDLGVPLSPSQLSQAIAQLDTSQTGRITFGEFLLWWKG</sequence>
<feature type="coiled-coil region" evidence="2">
    <location>
        <begin position="21"/>
        <end position="224"/>
    </location>
</feature>
<dbReference type="Gene3D" id="1.10.238.10">
    <property type="entry name" value="EF-hand"/>
    <property type="match status" value="1"/>
</dbReference>
<feature type="compositionally biased region" description="Polar residues" evidence="3">
    <location>
        <begin position="263"/>
        <end position="272"/>
    </location>
</feature>
<evidence type="ECO:0000256" key="3">
    <source>
        <dbReference type="SAM" id="MobiDB-lite"/>
    </source>
</evidence>
<dbReference type="InterPro" id="IPR011992">
    <property type="entry name" value="EF-hand-dom_pair"/>
</dbReference>
<dbReference type="InterPro" id="IPR018247">
    <property type="entry name" value="EF_Hand_1_Ca_BS"/>
</dbReference>
<protein>
    <recommendedName>
        <fullName evidence="4">EF-hand domain-containing protein</fullName>
    </recommendedName>
</protein>
<dbReference type="Proteomes" id="UP000747399">
    <property type="component" value="Unassembled WGS sequence"/>
</dbReference>
<evidence type="ECO:0000313" key="5">
    <source>
        <dbReference type="EMBL" id="GIL47725.1"/>
    </source>
</evidence>
<keyword evidence="1" id="KW-0106">Calcium</keyword>
<dbReference type="AlphaFoldDB" id="A0A8J4EXD5"/>
<dbReference type="CDD" id="cd00051">
    <property type="entry name" value="EFh"/>
    <property type="match status" value="1"/>
</dbReference>
<gene>
    <name evidence="5" type="ORF">Vafri_3901</name>
</gene>
<proteinExistence type="predicted"/>
<accession>A0A8J4EXD5</accession>
<feature type="domain" description="EF-hand" evidence="4">
    <location>
        <begin position="285"/>
        <end position="347"/>
    </location>
</feature>
<name>A0A8J4EXD5_9CHLO</name>
<comment type="caution">
    <text evidence="5">The sequence shown here is derived from an EMBL/GenBank/DDBJ whole genome shotgun (WGS) entry which is preliminary data.</text>
</comment>
<dbReference type="SUPFAM" id="SSF47473">
    <property type="entry name" value="EF-hand"/>
    <property type="match status" value="1"/>
</dbReference>
<dbReference type="EMBL" id="BNCO01000004">
    <property type="protein sequence ID" value="GIL47725.1"/>
    <property type="molecule type" value="Genomic_DNA"/>
</dbReference>
<organism evidence="5 6">
    <name type="scientific">Volvox africanus</name>
    <dbReference type="NCBI Taxonomy" id="51714"/>
    <lineage>
        <taxon>Eukaryota</taxon>
        <taxon>Viridiplantae</taxon>
        <taxon>Chlorophyta</taxon>
        <taxon>core chlorophytes</taxon>
        <taxon>Chlorophyceae</taxon>
        <taxon>CS clade</taxon>
        <taxon>Chlamydomonadales</taxon>
        <taxon>Volvocaceae</taxon>
        <taxon>Volvox</taxon>
    </lineage>
</organism>
<evidence type="ECO:0000256" key="1">
    <source>
        <dbReference type="ARBA" id="ARBA00022837"/>
    </source>
</evidence>
<dbReference type="Pfam" id="PF13499">
    <property type="entry name" value="EF-hand_7"/>
    <property type="match status" value="1"/>
</dbReference>
<keyword evidence="6" id="KW-1185">Reference proteome</keyword>
<dbReference type="PANTHER" id="PTHR37473">
    <property type="entry name" value="EF-HAND DOMAIN-CONTAINING PROTEIN"/>
    <property type="match status" value="1"/>
</dbReference>
<dbReference type="GO" id="GO:0005509">
    <property type="term" value="F:calcium ion binding"/>
    <property type="evidence" value="ECO:0007669"/>
    <property type="project" value="InterPro"/>
</dbReference>
<feature type="region of interest" description="Disordered" evidence="3">
    <location>
        <begin position="253"/>
        <end position="283"/>
    </location>
</feature>
<evidence type="ECO:0000259" key="4">
    <source>
        <dbReference type="Pfam" id="PF13499"/>
    </source>
</evidence>
<dbReference type="PANTHER" id="PTHR37473:SF1">
    <property type="entry name" value="EF-HAND DOMAIN-CONTAINING PROTEIN"/>
    <property type="match status" value="1"/>
</dbReference>
<evidence type="ECO:0000256" key="2">
    <source>
        <dbReference type="SAM" id="Coils"/>
    </source>
</evidence>
<keyword evidence="2" id="KW-0175">Coiled coil</keyword>
<reference evidence="5" key="1">
    <citation type="journal article" date="2021" name="Proc. Natl. Acad. Sci. U.S.A.">
        <title>Three genomes in the algal genus Volvox reveal the fate of a haploid sex-determining region after a transition to homothallism.</title>
        <authorList>
            <person name="Yamamoto K."/>
            <person name="Hamaji T."/>
            <person name="Kawai-Toyooka H."/>
            <person name="Matsuzaki R."/>
            <person name="Takahashi F."/>
            <person name="Nishimura Y."/>
            <person name="Kawachi M."/>
            <person name="Noguchi H."/>
            <person name="Minakuchi Y."/>
            <person name="Umen J.G."/>
            <person name="Toyoda A."/>
            <person name="Nozaki H."/>
        </authorList>
    </citation>
    <scope>NUCLEOTIDE SEQUENCE</scope>
    <source>
        <strain evidence="5">NIES-3780</strain>
    </source>
</reference>
<evidence type="ECO:0000313" key="6">
    <source>
        <dbReference type="Proteomes" id="UP000747399"/>
    </source>
</evidence>